<proteinExistence type="predicted"/>
<evidence type="ECO:0000313" key="2">
    <source>
        <dbReference type="EnsemblPlants" id="AET4Gv20676900.8"/>
    </source>
</evidence>
<evidence type="ECO:0000313" key="3">
    <source>
        <dbReference type="Proteomes" id="UP000015105"/>
    </source>
</evidence>
<keyword evidence="3" id="KW-1185">Reference proteome</keyword>
<dbReference type="Proteomes" id="UP000015105">
    <property type="component" value="Chromosome 4D"/>
</dbReference>
<reference evidence="3" key="1">
    <citation type="journal article" date="2014" name="Science">
        <title>Ancient hybridizations among the ancestral genomes of bread wheat.</title>
        <authorList>
            <consortium name="International Wheat Genome Sequencing Consortium,"/>
            <person name="Marcussen T."/>
            <person name="Sandve S.R."/>
            <person name="Heier L."/>
            <person name="Spannagl M."/>
            <person name="Pfeifer M."/>
            <person name="Jakobsen K.S."/>
            <person name="Wulff B.B."/>
            <person name="Steuernagel B."/>
            <person name="Mayer K.F."/>
            <person name="Olsen O.A."/>
        </authorList>
    </citation>
    <scope>NUCLEOTIDE SEQUENCE [LARGE SCALE GENOMIC DNA]</scope>
    <source>
        <strain evidence="3">cv. AL8/78</strain>
    </source>
</reference>
<reference evidence="3" key="2">
    <citation type="journal article" date="2017" name="Nat. Plants">
        <title>The Aegilops tauschii genome reveals multiple impacts of transposons.</title>
        <authorList>
            <person name="Zhao G."/>
            <person name="Zou C."/>
            <person name="Li K."/>
            <person name="Wang K."/>
            <person name="Li T."/>
            <person name="Gao L."/>
            <person name="Zhang X."/>
            <person name="Wang H."/>
            <person name="Yang Z."/>
            <person name="Liu X."/>
            <person name="Jiang W."/>
            <person name="Mao L."/>
            <person name="Kong X."/>
            <person name="Jiao Y."/>
            <person name="Jia J."/>
        </authorList>
    </citation>
    <scope>NUCLEOTIDE SEQUENCE [LARGE SCALE GENOMIC DNA]</scope>
    <source>
        <strain evidence="3">cv. AL8/78</strain>
    </source>
</reference>
<reference evidence="2" key="3">
    <citation type="journal article" date="2017" name="Nature">
        <title>Genome sequence of the progenitor of the wheat D genome Aegilops tauschii.</title>
        <authorList>
            <person name="Luo M.C."/>
            <person name="Gu Y.Q."/>
            <person name="Puiu D."/>
            <person name="Wang H."/>
            <person name="Twardziok S.O."/>
            <person name="Deal K.R."/>
            <person name="Huo N."/>
            <person name="Zhu T."/>
            <person name="Wang L."/>
            <person name="Wang Y."/>
            <person name="McGuire P.E."/>
            <person name="Liu S."/>
            <person name="Long H."/>
            <person name="Ramasamy R.K."/>
            <person name="Rodriguez J.C."/>
            <person name="Van S.L."/>
            <person name="Yuan L."/>
            <person name="Wang Z."/>
            <person name="Xia Z."/>
            <person name="Xiao L."/>
            <person name="Anderson O.D."/>
            <person name="Ouyang S."/>
            <person name="Liang Y."/>
            <person name="Zimin A.V."/>
            <person name="Pertea G."/>
            <person name="Qi P."/>
            <person name="Bennetzen J.L."/>
            <person name="Dai X."/>
            <person name="Dawson M.W."/>
            <person name="Muller H.G."/>
            <person name="Kugler K."/>
            <person name="Rivarola-Duarte L."/>
            <person name="Spannagl M."/>
            <person name="Mayer K.F.X."/>
            <person name="Lu F.H."/>
            <person name="Bevan M.W."/>
            <person name="Leroy P."/>
            <person name="Li P."/>
            <person name="You F.M."/>
            <person name="Sun Q."/>
            <person name="Liu Z."/>
            <person name="Lyons E."/>
            <person name="Wicker T."/>
            <person name="Salzberg S.L."/>
            <person name="Devos K.M."/>
            <person name="Dvorak J."/>
        </authorList>
    </citation>
    <scope>NUCLEOTIDE SEQUENCE [LARGE SCALE GENOMIC DNA]</scope>
    <source>
        <strain evidence="2">cv. AL8/78</strain>
    </source>
</reference>
<reference evidence="2" key="5">
    <citation type="journal article" date="2021" name="G3 (Bethesda)">
        <title>Aegilops tauschii genome assembly Aet v5.0 features greater sequence contiguity and improved annotation.</title>
        <authorList>
            <person name="Wang L."/>
            <person name="Zhu T."/>
            <person name="Rodriguez J.C."/>
            <person name="Deal K.R."/>
            <person name="Dubcovsky J."/>
            <person name="McGuire P.E."/>
            <person name="Lux T."/>
            <person name="Spannagl M."/>
            <person name="Mayer K.F.X."/>
            <person name="Baldrich P."/>
            <person name="Meyers B.C."/>
            <person name="Huo N."/>
            <person name="Gu Y.Q."/>
            <person name="Zhou H."/>
            <person name="Devos K.M."/>
            <person name="Bennetzen J.L."/>
            <person name="Unver T."/>
            <person name="Budak H."/>
            <person name="Gulick P.J."/>
            <person name="Galiba G."/>
            <person name="Kalapos B."/>
            <person name="Nelson D.R."/>
            <person name="Li P."/>
            <person name="You F.M."/>
            <person name="Luo M.C."/>
            <person name="Dvorak J."/>
        </authorList>
    </citation>
    <scope>NUCLEOTIDE SEQUENCE [LARGE SCALE GENOMIC DNA]</scope>
    <source>
        <strain evidence="2">cv. AL8/78</strain>
    </source>
</reference>
<accession>A0A453IU45</accession>
<protein>
    <submittedName>
        <fullName evidence="2">Uncharacterized protein</fullName>
    </submittedName>
</protein>
<dbReference type="AlphaFoldDB" id="A0A453IU45"/>
<sequence length="62" mass="5952">RLTCMHAGESGAVRAEGHREAAGAGARAAGEEAGQGHAPVHAGPARGAVPAARAAHALPPSP</sequence>
<name>A0A453IU45_AEGTS</name>
<feature type="compositionally biased region" description="Low complexity" evidence="1">
    <location>
        <begin position="22"/>
        <end position="62"/>
    </location>
</feature>
<organism evidence="2 3">
    <name type="scientific">Aegilops tauschii subsp. strangulata</name>
    <name type="common">Goatgrass</name>
    <dbReference type="NCBI Taxonomy" id="200361"/>
    <lineage>
        <taxon>Eukaryota</taxon>
        <taxon>Viridiplantae</taxon>
        <taxon>Streptophyta</taxon>
        <taxon>Embryophyta</taxon>
        <taxon>Tracheophyta</taxon>
        <taxon>Spermatophyta</taxon>
        <taxon>Magnoliopsida</taxon>
        <taxon>Liliopsida</taxon>
        <taxon>Poales</taxon>
        <taxon>Poaceae</taxon>
        <taxon>BOP clade</taxon>
        <taxon>Pooideae</taxon>
        <taxon>Triticodae</taxon>
        <taxon>Triticeae</taxon>
        <taxon>Triticinae</taxon>
        <taxon>Aegilops</taxon>
    </lineage>
</organism>
<reference evidence="2" key="4">
    <citation type="submission" date="2019-03" db="UniProtKB">
        <authorList>
            <consortium name="EnsemblPlants"/>
        </authorList>
    </citation>
    <scope>IDENTIFICATION</scope>
</reference>
<dbReference type="Gramene" id="AET4Gv20676900.8">
    <property type="protein sequence ID" value="AET4Gv20676900.8"/>
    <property type="gene ID" value="AET4Gv20676900"/>
</dbReference>
<evidence type="ECO:0000256" key="1">
    <source>
        <dbReference type="SAM" id="MobiDB-lite"/>
    </source>
</evidence>
<dbReference type="EnsemblPlants" id="AET4Gv20676900.8">
    <property type="protein sequence ID" value="AET4Gv20676900.8"/>
    <property type="gene ID" value="AET4Gv20676900"/>
</dbReference>
<feature type="region of interest" description="Disordered" evidence="1">
    <location>
        <begin position="1"/>
        <end position="62"/>
    </location>
</feature>